<dbReference type="Proteomes" id="UP001157353">
    <property type="component" value="Unassembled WGS sequence"/>
</dbReference>
<dbReference type="RefSeq" id="WP_284203216.1">
    <property type="nucleotide sequence ID" value="NZ_BSPQ01000002.1"/>
</dbReference>
<proteinExistence type="predicted"/>
<organism evidence="1 2">
    <name type="scientific">Psychromonas marina</name>
    <dbReference type="NCBI Taxonomy" id="88364"/>
    <lineage>
        <taxon>Bacteria</taxon>
        <taxon>Pseudomonadati</taxon>
        <taxon>Pseudomonadota</taxon>
        <taxon>Gammaproteobacteria</taxon>
        <taxon>Alteromonadales</taxon>
        <taxon>Psychromonadaceae</taxon>
        <taxon>Psychromonas</taxon>
    </lineage>
</organism>
<evidence type="ECO:0000313" key="2">
    <source>
        <dbReference type="Proteomes" id="UP001157353"/>
    </source>
</evidence>
<name>A0ABQ6DY82_9GAMM</name>
<comment type="caution">
    <text evidence="1">The sequence shown here is derived from an EMBL/GenBank/DDBJ whole genome shotgun (WGS) entry which is preliminary data.</text>
</comment>
<evidence type="ECO:0008006" key="3">
    <source>
        <dbReference type="Google" id="ProtNLM"/>
    </source>
</evidence>
<dbReference type="InterPro" id="IPR036866">
    <property type="entry name" value="RibonucZ/Hydroxyglut_hydro"/>
</dbReference>
<evidence type="ECO:0000313" key="1">
    <source>
        <dbReference type="EMBL" id="GLS90093.1"/>
    </source>
</evidence>
<dbReference type="PANTHER" id="PTHR33835:SF1">
    <property type="entry name" value="METALLO-BETA-LACTAMASE DOMAIN-CONTAINING PROTEIN"/>
    <property type="match status" value="1"/>
</dbReference>
<gene>
    <name evidence="1" type="ORF">GCM10007916_11600</name>
</gene>
<dbReference type="SUPFAM" id="SSF56281">
    <property type="entry name" value="Metallo-hydrolase/oxidoreductase"/>
    <property type="match status" value="1"/>
</dbReference>
<reference evidence="2" key="1">
    <citation type="journal article" date="2019" name="Int. J. Syst. Evol. Microbiol.">
        <title>The Global Catalogue of Microorganisms (GCM) 10K type strain sequencing project: providing services to taxonomists for standard genome sequencing and annotation.</title>
        <authorList>
            <consortium name="The Broad Institute Genomics Platform"/>
            <consortium name="The Broad Institute Genome Sequencing Center for Infectious Disease"/>
            <person name="Wu L."/>
            <person name="Ma J."/>
        </authorList>
    </citation>
    <scope>NUCLEOTIDE SEQUENCE [LARGE SCALE GENOMIC DNA]</scope>
    <source>
        <strain evidence="2">NBRC 103166</strain>
    </source>
</reference>
<dbReference type="EMBL" id="BSPQ01000002">
    <property type="protein sequence ID" value="GLS90093.1"/>
    <property type="molecule type" value="Genomic_DNA"/>
</dbReference>
<accession>A0ABQ6DY82</accession>
<keyword evidence="2" id="KW-1185">Reference proteome</keyword>
<dbReference type="Pfam" id="PF14234">
    <property type="entry name" value="DUF4336"/>
    <property type="match status" value="1"/>
</dbReference>
<protein>
    <recommendedName>
        <fullName evidence="3">DUF4336 domain-containing protein</fullName>
    </recommendedName>
</protein>
<dbReference type="InterPro" id="IPR025638">
    <property type="entry name" value="DUF4336"/>
</dbReference>
<sequence>MRNLATNIWIFEGESVPFLGFPFTTRMTVIKLSNDELWVHSPIKLTVTIQAQIQSLGNVKYLIAPNHLHHLFLAEWQRMYPQASSYGTDEVIKKRDDITFDASLNKDKPWPWDENIQQVLFSGSPLMQECVFFHRAERVLIVTDLIENFSGNDFNYWQRMVAKMVGILAPHGKMPLDWRLSFMFAKSQARQQLSIIFAWQPKMVIMSHGIIVEQDAHAFLKRSFSWLT</sequence>
<dbReference type="PANTHER" id="PTHR33835">
    <property type="entry name" value="YALI0C07656P"/>
    <property type="match status" value="1"/>
</dbReference>